<evidence type="ECO:0000256" key="10">
    <source>
        <dbReference type="SAM" id="Phobius"/>
    </source>
</evidence>
<dbReference type="Gene3D" id="3.30.565.10">
    <property type="entry name" value="Histidine kinase-like ATPase, C-terminal domain"/>
    <property type="match status" value="1"/>
</dbReference>
<dbReference type="GO" id="GO:0005524">
    <property type="term" value="F:ATP binding"/>
    <property type="evidence" value="ECO:0007669"/>
    <property type="project" value="UniProtKB-KW"/>
</dbReference>
<keyword evidence="3" id="KW-0597">Phosphoprotein</keyword>
<dbReference type="PANTHER" id="PTHR24421:SF10">
    <property type="entry name" value="NITRATE_NITRITE SENSOR PROTEIN NARQ"/>
    <property type="match status" value="1"/>
</dbReference>
<keyword evidence="10" id="KW-0472">Membrane</keyword>
<dbReference type="Gene3D" id="1.20.5.1930">
    <property type="match status" value="1"/>
</dbReference>
<proteinExistence type="predicted"/>
<comment type="catalytic activity">
    <reaction evidence="1">
        <text>ATP + protein L-histidine = ADP + protein N-phospho-L-histidine.</text>
        <dbReference type="EC" id="2.7.13.3"/>
    </reaction>
</comment>
<dbReference type="SUPFAM" id="SSF55874">
    <property type="entry name" value="ATPase domain of HSP90 chaperone/DNA topoisomerase II/histidine kinase"/>
    <property type="match status" value="1"/>
</dbReference>
<evidence type="ECO:0000313" key="14">
    <source>
        <dbReference type="Proteomes" id="UP000198802"/>
    </source>
</evidence>
<evidence type="ECO:0000259" key="12">
    <source>
        <dbReference type="Pfam" id="PF07730"/>
    </source>
</evidence>
<keyword evidence="7" id="KW-0067">ATP-binding</keyword>
<evidence type="ECO:0000256" key="9">
    <source>
        <dbReference type="SAM" id="MobiDB-lite"/>
    </source>
</evidence>
<keyword evidence="6 13" id="KW-0418">Kinase</keyword>
<protein>
    <recommendedName>
        <fullName evidence="2">histidine kinase</fullName>
        <ecNumber evidence="2">2.7.13.3</ecNumber>
    </recommendedName>
</protein>
<dbReference type="Pfam" id="PF02518">
    <property type="entry name" value="HATPase_c"/>
    <property type="match status" value="1"/>
</dbReference>
<evidence type="ECO:0000256" key="3">
    <source>
        <dbReference type="ARBA" id="ARBA00022553"/>
    </source>
</evidence>
<evidence type="ECO:0000256" key="5">
    <source>
        <dbReference type="ARBA" id="ARBA00022741"/>
    </source>
</evidence>
<feature type="compositionally biased region" description="Basic and acidic residues" evidence="9">
    <location>
        <begin position="357"/>
        <end position="367"/>
    </location>
</feature>
<keyword evidence="5" id="KW-0547">Nucleotide-binding</keyword>
<dbReference type="InterPro" id="IPR036890">
    <property type="entry name" value="HATPase_C_sf"/>
</dbReference>
<dbReference type="GO" id="GO:0046983">
    <property type="term" value="F:protein dimerization activity"/>
    <property type="evidence" value="ECO:0007669"/>
    <property type="project" value="InterPro"/>
</dbReference>
<dbReference type="InterPro" id="IPR003594">
    <property type="entry name" value="HATPase_dom"/>
</dbReference>
<keyword evidence="10" id="KW-0812">Transmembrane</keyword>
<dbReference type="Proteomes" id="UP000198802">
    <property type="component" value="Unassembled WGS sequence"/>
</dbReference>
<feature type="transmembrane region" description="Helical" evidence="10">
    <location>
        <begin position="41"/>
        <end position="60"/>
    </location>
</feature>
<feature type="transmembrane region" description="Helical" evidence="10">
    <location>
        <begin position="111"/>
        <end position="128"/>
    </location>
</feature>
<keyword evidence="14" id="KW-1185">Reference proteome</keyword>
<evidence type="ECO:0000313" key="13">
    <source>
        <dbReference type="EMBL" id="CUU56008.1"/>
    </source>
</evidence>
<keyword evidence="8" id="KW-0902">Two-component regulatory system</keyword>
<name>A0A0S4QMA8_9ACTN</name>
<evidence type="ECO:0000256" key="7">
    <source>
        <dbReference type="ARBA" id="ARBA00022840"/>
    </source>
</evidence>
<reference evidence="14" key="1">
    <citation type="submission" date="2015-11" db="EMBL/GenBank/DDBJ databases">
        <authorList>
            <person name="Varghese N."/>
        </authorList>
    </citation>
    <scope>NUCLEOTIDE SEQUENCE [LARGE SCALE GENOMIC DNA]</scope>
    <source>
        <strain evidence="14">DSM 45899</strain>
    </source>
</reference>
<evidence type="ECO:0000256" key="6">
    <source>
        <dbReference type="ARBA" id="ARBA00022777"/>
    </source>
</evidence>
<dbReference type="GO" id="GO:0016020">
    <property type="term" value="C:membrane"/>
    <property type="evidence" value="ECO:0007669"/>
    <property type="project" value="InterPro"/>
</dbReference>
<feature type="transmembrane region" description="Helical" evidence="10">
    <location>
        <begin position="67"/>
        <end position="91"/>
    </location>
</feature>
<dbReference type="CDD" id="cd16917">
    <property type="entry name" value="HATPase_UhpB-NarQ-NarX-like"/>
    <property type="match status" value="1"/>
</dbReference>
<evidence type="ECO:0000256" key="8">
    <source>
        <dbReference type="ARBA" id="ARBA00023012"/>
    </source>
</evidence>
<gene>
    <name evidence="13" type="ORF">Ga0074812_106263</name>
</gene>
<feature type="domain" description="Histidine kinase/HSP90-like ATPase" evidence="11">
    <location>
        <begin position="302"/>
        <end position="409"/>
    </location>
</feature>
<feature type="region of interest" description="Disordered" evidence="9">
    <location>
        <begin position="339"/>
        <end position="375"/>
    </location>
</feature>
<dbReference type="InterPro" id="IPR050482">
    <property type="entry name" value="Sensor_HK_TwoCompSys"/>
</dbReference>
<dbReference type="InterPro" id="IPR011712">
    <property type="entry name" value="Sig_transdc_His_kin_sub3_dim/P"/>
</dbReference>
<evidence type="ECO:0000256" key="2">
    <source>
        <dbReference type="ARBA" id="ARBA00012438"/>
    </source>
</evidence>
<keyword evidence="10" id="KW-1133">Transmembrane helix</keyword>
<dbReference type="RefSeq" id="WP_091275395.1">
    <property type="nucleotide sequence ID" value="NZ_FAOZ01000006.1"/>
</dbReference>
<evidence type="ECO:0000256" key="4">
    <source>
        <dbReference type="ARBA" id="ARBA00022679"/>
    </source>
</evidence>
<feature type="domain" description="Signal transduction histidine kinase subgroup 3 dimerisation and phosphoacceptor" evidence="12">
    <location>
        <begin position="188"/>
        <end position="254"/>
    </location>
</feature>
<dbReference type="AlphaFoldDB" id="A0A0S4QMA8"/>
<organism evidence="13 14">
    <name type="scientific">Parafrankia irregularis</name>
    <dbReference type="NCBI Taxonomy" id="795642"/>
    <lineage>
        <taxon>Bacteria</taxon>
        <taxon>Bacillati</taxon>
        <taxon>Actinomycetota</taxon>
        <taxon>Actinomycetes</taxon>
        <taxon>Frankiales</taxon>
        <taxon>Frankiaceae</taxon>
        <taxon>Parafrankia</taxon>
    </lineage>
</organism>
<dbReference type="PANTHER" id="PTHR24421">
    <property type="entry name" value="NITRATE/NITRITE SENSOR PROTEIN NARX-RELATED"/>
    <property type="match status" value="1"/>
</dbReference>
<dbReference type="EMBL" id="FAOZ01000006">
    <property type="protein sequence ID" value="CUU56008.1"/>
    <property type="molecule type" value="Genomic_DNA"/>
</dbReference>
<dbReference type="EC" id="2.7.13.3" evidence="2"/>
<evidence type="ECO:0000259" key="11">
    <source>
        <dbReference type="Pfam" id="PF02518"/>
    </source>
</evidence>
<sequence length="419" mass="43826">MTITTWRWVGNHRRNTVVIVIGAFVASGPGSRITPPANAPIGGWVPAVVLAAIACAALFWHESHPRTAAAVAIVCAVAVTALGYLLTPLLLAPVMAALYWLAARTDRRTNLVFAVSTCVLVVGTALVADPASYGWPLKSVGPTAWLLMSAALGDAQRTKEGYLDAVRARAEYAERTREAEALRRVAAERTRIARELHDVVAHHVTLAHAQASTAAHLVRTRPDQAAQILTSLTATTFSALRDLKATVGLLRDGDDPDAPLEPAPSLAQLPELARVFAAAGLTVTITTRGDPPSLSPVVDLTAFRIAQEALTNVAKHAATGSAYVDITYSPSDLTLKIMNGADDGRRRSGPDGVPGEKPGEKPGHRAGEGAGGGFGLISMRERASSVGGHLAAGSHPEFGFHVTAVLPLQPGKPTKTGQG</sequence>
<keyword evidence="4" id="KW-0808">Transferase</keyword>
<evidence type="ECO:0000256" key="1">
    <source>
        <dbReference type="ARBA" id="ARBA00000085"/>
    </source>
</evidence>
<accession>A0A0S4QMA8</accession>
<dbReference type="Pfam" id="PF07730">
    <property type="entry name" value="HisKA_3"/>
    <property type="match status" value="1"/>
</dbReference>
<dbReference type="GO" id="GO:0000155">
    <property type="term" value="F:phosphorelay sensor kinase activity"/>
    <property type="evidence" value="ECO:0007669"/>
    <property type="project" value="InterPro"/>
</dbReference>